<feature type="binding site" evidence="13">
    <location>
        <position position="503"/>
    </location>
    <ligand>
        <name>Zn(2+)</name>
        <dbReference type="ChEBI" id="CHEBI:29105"/>
    </ligand>
</feature>
<dbReference type="NCBIfam" id="TIGR00190">
    <property type="entry name" value="thiC"/>
    <property type="match status" value="1"/>
</dbReference>
<dbReference type="FunFam" id="3.20.20.540:FF:000001">
    <property type="entry name" value="Phosphomethylpyrimidine synthase"/>
    <property type="match status" value="1"/>
</dbReference>
<feature type="binding site" evidence="13">
    <location>
        <position position="462"/>
    </location>
    <ligand>
        <name>substrate</name>
    </ligand>
</feature>
<proteinExistence type="inferred from homology"/>
<dbReference type="GO" id="GO:0008270">
    <property type="term" value="F:zinc ion binding"/>
    <property type="evidence" value="ECO:0007669"/>
    <property type="project" value="UniProtKB-UniRule"/>
</dbReference>
<dbReference type="GO" id="GO:0005829">
    <property type="term" value="C:cytosol"/>
    <property type="evidence" value="ECO:0007669"/>
    <property type="project" value="TreeGrafter"/>
</dbReference>
<evidence type="ECO:0000256" key="8">
    <source>
        <dbReference type="ARBA" id="ARBA00023004"/>
    </source>
</evidence>
<evidence type="ECO:0000256" key="9">
    <source>
        <dbReference type="ARBA" id="ARBA00023014"/>
    </source>
</evidence>
<comment type="similarity">
    <text evidence="12 13">Belongs to the ThiC family.</text>
</comment>
<feature type="binding site" evidence="13">
    <location>
        <position position="591"/>
    </location>
    <ligand>
        <name>[4Fe-4S] cluster</name>
        <dbReference type="ChEBI" id="CHEBI:49883"/>
        <note>4Fe-4S-S-AdoMet</note>
    </ligand>
</feature>
<dbReference type="InterPro" id="IPR025747">
    <property type="entry name" value="ThiC-associated_dom"/>
</dbReference>
<comment type="pathway">
    <text evidence="2 13">Cofactor biosynthesis; thiamine diphosphate biosynthesis.</text>
</comment>
<dbReference type="EC" id="4.1.99.17" evidence="13"/>
<keyword evidence="3 13" id="KW-0004">4Fe-4S</keyword>
<dbReference type="Gene3D" id="6.10.250.620">
    <property type="match status" value="1"/>
</dbReference>
<dbReference type="PANTHER" id="PTHR30557:SF1">
    <property type="entry name" value="PHOSPHOMETHYLPYRIMIDINE SYNTHASE, CHLOROPLASTIC"/>
    <property type="match status" value="1"/>
</dbReference>
<keyword evidence="9 13" id="KW-0411">Iron-sulfur</keyword>
<evidence type="ECO:0000256" key="4">
    <source>
        <dbReference type="ARBA" id="ARBA00022691"/>
    </source>
</evidence>
<feature type="binding site" evidence="13">
    <location>
        <position position="435"/>
    </location>
    <ligand>
        <name>substrate</name>
    </ligand>
</feature>
<dbReference type="InterPro" id="IPR002817">
    <property type="entry name" value="ThiC/BzaA/B"/>
</dbReference>
<dbReference type="SFLD" id="SFLDF00407">
    <property type="entry name" value="phosphomethylpyrimidine_syntha"/>
    <property type="match status" value="1"/>
</dbReference>
<dbReference type="InterPro" id="IPR037509">
    <property type="entry name" value="ThiC"/>
</dbReference>
<dbReference type="InterPro" id="IPR038521">
    <property type="entry name" value="ThiC/Bza_core_dom"/>
</dbReference>
<gene>
    <name evidence="13" type="primary">thiC</name>
    <name evidence="16" type="ORF">YHS_12415</name>
</gene>
<feature type="binding site" evidence="13">
    <location>
        <position position="583"/>
    </location>
    <ligand>
        <name>[4Fe-4S] cluster</name>
        <dbReference type="ChEBI" id="CHEBI:49883"/>
        <note>4Fe-4S-S-AdoMet</note>
    </ligand>
</feature>
<dbReference type="SFLD" id="SFLDS00113">
    <property type="entry name" value="Radical_SAM_Phosphomethylpyrim"/>
    <property type="match status" value="1"/>
</dbReference>
<dbReference type="PANTHER" id="PTHR30557">
    <property type="entry name" value="THIAMINE BIOSYNTHESIS PROTEIN THIC"/>
    <property type="match status" value="1"/>
</dbReference>
<comment type="subunit">
    <text evidence="13">Homodimer.</text>
</comment>
<evidence type="ECO:0000256" key="10">
    <source>
        <dbReference type="ARBA" id="ARBA00023239"/>
    </source>
</evidence>
<comment type="function">
    <text evidence="1 13">Catalyzes the synthesis of the hydroxymethylpyrimidine phosphate (HMP-P) moiety of thiamine from aminoimidazole ribotide (AIR) in a radical S-adenosyl-L-methionine (SAM)-dependent reaction.</text>
</comment>
<dbReference type="GO" id="GO:0070284">
    <property type="term" value="F:phosphomethylpyrimidine synthase activity"/>
    <property type="evidence" value="ECO:0007669"/>
    <property type="project" value="UniProtKB-EC"/>
</dbReference>
<comment type="catalytic activity">
    <reaction evidence="11 13">
        <text>5-amino-1-(5-phospho-beta-D-ribosyl)imidazole + S-adenosyl-L-methionine = 4-amino-2-methyl-5-(phosphooxymethyl)pyrimidine + CO + 5'-deoxyadenosine + formate + L-methionine + 3 H(+)</text>
        <dbReference type="Rhea" id="RHEA:24840"/>
        <dbReference type="ChEBI" id="CHEBI:15378"/>
        <dbReference type="ChEBI" id="CHEBI:15740"/>
        <dbReference type="ChEBI" id="CHEBI:17245"/>
        <dbReference type="ChEBI" id="CHEBI:17319"/>
        <dbReference type="ChEBI" id="CHEBI:57844"/>
        <dbReference type="ChEBI" id="CHEBI:58354"/>
        <dbReference type="ChEBI" id="CHEBI:59789"/>
        <dbReference type="ChEBI" id="CHEBI:137981"/>
        <dbReference type="EC" id="4.1.99.17"/>
    </reaction>
</comment>
<dbReference type="GO" id="GO:0009228">
    <property type="term" value="P:thiamine biosynthetic process"/>
    <property type="evidence" value="ECO:0007669"/>
    <property type="project" value="UniProtKB-UniRule"/>
</dbReference>
<dbReference type="SFLD" id="SFLDG01114">
    <property type="entry name" value="phosphomethylpyrimidine_syntha"/>
    <property type="match status" value="1"/>
</dbReference>
<feature type="binding site" evidence="13">
    <location>
        <position position="270"/>
    </location>
    <ligand>
        <name>substrate</name>
    </ligand>
</feature>
<sequence length="672" mass="74864">MNQLTNVTHKTPAHRDPTDDRFEEEARDLTRALPASRKVYIQGSRPDIQVPMREITLTDTPVGGFGKAEGEKNPPFYVYDTSGVYTDPNVEIDLTKGLPKLRQAWIEARGDTEQLAKLSSQYGNERANDIATANLRFGHIDKPRRAINGKNVTQMHYAKQGIITPEMEYIAIRETQKQHDLTDLRQHAGNNFGANTPKIITPEFVRAEVAAGRAIIPNNINHPESEPMIIGRNFLVKINANIGNSALGSSIDEEVAKMTWATRWGADTIMDLSTGKHIHETREWIIRNSPVPIGTVPIYQALEKVDGVAEDLTWDIFKDTLIEQAEQGVDYFTIHAGVLLRYVPVTANRLTGIVSRGGSIMAQWCLAHHKENFLYTHFEDICEIMKAYDVAFSLGDGLRPGCLQDANDDAQFGELKTLGELTQVAWQHDVQVMIEGPGHVAMNRIKENMDLQLEVCKEAPFYTLGPLTTDIAPGYDHITSAIGAAMIGWYGTAMLCYVTPKEHLGLPNKKDVKDGIITYKIAAHAADLAKGHPGAQARDNALSKARFEFRWDDQFNLSLDPDTAREFHDETLPKEAHKSAHFCSMCGPKFCSMKITQNVRDYAAGLEFNKPQLGQDITPDTGELSDASHAIKQVDTELVGQVGEASADEVRLGMEQMKQKFIEEGKQLYKEV</sequence>
<feature type="binding site" evidence="13">
    <location>
        <position position="439"/>
    </location>
    <ligand>
        <name>Zn(2+)</name>
        <dbReference type="ChEBI" id="CHEBI:29105"/>
    </ligand>
</feature>
<feature type="binding site" evidence="13">
    <location>
        <position position="241"/>
    </location>
    <ligand>
        <name>substrate</name>
    </ligand>
</feature>
<dbReference type="Pfam" id="PF13667">
    <property type="entry name" value="ThiC-associated"/>
    <property type="match status" value="1"/>
</dbReference>
<protein>
    <recommendedName>
        <fullName evidence="13">Phosphomethylpyrimidine synthase</fullName>
        <ecNumber evidence="13">4.1.99.17</ecNumber>
    </recommendedName>
    <alternativeName>
        <fullName evidence="13">Hydroxymethylpyrimidine phosphate synthase</fullName>
        <shortName evidence="13">HMP-P synthase</shortName>
        <shortName evidence="13">HMP-phosphate synthase</shortName>
        <shortName evidence="13">HMPP synthase</shortName>
    </alternativeName>
    <alternativeName>
        <fullName evidence="13">Thiamine biosynthesis protein ThiC</fullName>
    </alternativeName>
</protein>
<evidence type="ECO:0000256" key="6">
    <source>
        <dbReference type="ARBA" id="ARBA00022833"/>
    </source>
</evidence>
<comment type="cofactor">
    <cofactor evidence="13">
        <name>[4Fe-4S] cluster</name>
        <dbReference type="ChEBI" id="CHEBI:49883"/>
    </cofactor>
    <text evidence="13">Binds 1 [4Fe-4S] cluster per subunit. The cluster is coordinated with 3 cysteines and an exchangeable S-adenosyl-L-methionine.</text>
</comment>
<evidence type="ECO:0000256" key="2">
    <source>
        <dbReference type="ARBA" id="ARBA00004948"/>
    </source>
</evidence>
<evidence type="ECO:0000256" key="11">
    <source>
        <dbReference type="ARBA" id="ARBA00050218"/>
    </source>
</evidence>
<dbReference type="GO" id="GO:0009229">
    <property type="term" value="P:thiamine diphosphate biosynthetic process"/>
    <property type="evidence" value="ECO:0007669"/>
    <property type="project" value="UniProtKB-UniRule"/>
</dbReference>
<name>A0AAD0F744_FAUOS</name>
<dbReference type="Pfam" id="PF01964">
    <property type="entry name" value="ThiC_Rad_SAM"/>
    <property type="match status" value="1"/>
</dbReference>
<keyword evidence="6 13" id="KW-0862">Zinc</keyword>
<dbReference type="EMBL" id="CP024176">
    <property type="protein sequence ID" value="ATW70845.1"/>
    <property type="molecule type" value="Genomic_DNA"/>
</dbReference>
<keyword evidence="7 13" id="KW-0784">Thiamine biosynthesis</keyword>
<evidence type="ECO:0000313" key="16">
    <source>
        <dbReference type="EMBL" id="ATW70845.1"/>
    </source>
</evidence>
<evidence type="ECO:0000256" key="13">
    <source>
        <dbReference type="HAMAP-Rule" id="MF_00089"/>
    </source>
</evidence>
<dbReference type="HAMAP" id="MF_00089">
    <property type="entry name" value="ThiC"/>
    <property type="match status" value="1"/>
</dbReference>
<keyword evidence="10 13" id="KW-0456">Lyase</keyword>
<keyword evidence="8 13" id="KW-0408">Iron</keyword>
<evidence type="ECO:0000256" key="1">
    <source>
        <dbReference type="ARBA" id="ARBA00003175"/>
    </source>
</evidence>
<feature type="binding site" evidence="13">
    <location>
        <begin position="396"/>
        <end position="399"/>
    </location>
    <ligand>
        <name>substrate</name>
    </ligand>
</feature>
<feature type="binding site" evidence="13">
    <location>
        <begin position="355"/>
        <end position="357"/>
    </location>
    <ligand>
        <name>substrate</name>
    </ligand>
</feature>
<keyword evidence="4 13" id="KW-0949">S-adenosyl-L-methionine</keyword>
<dbReference type="NCBIfam" id="NF009895">
    <property type="entry name" value="PRK13352.1"/>
    <property type="match status" value="1"/>
</dbReference>
<evidence type="ECO:0000259" key="15">
    <source>
        <dbReference type="Pfam" id="PF13667"/>
    </source>
</evidence>
<feature type="binding site" evidence="13">
    <location>
        <position position="299"/>
    </location>
    <ligand>
        <name>substrate</name>
    </ligand>
</feature>
<dbReference type="AlphaFoldDB" id="A0AAD0F744"/>
<evidence type="ECO:0000256" key="7">
    <source>
        <dbReference type="ARBA" id="ARBA00022977"/>
    </source>
</evidence>
<feature type="domain" description="ThiC-associated" evidence="15">
    <location>
        <begin position="33"/>
        <end position="113"/>
    </location>
</feature>
<dbReference type="GO" id="GO:0051539">
    <property type="term" value="F:4 iron, 4 sulfur cluster binding"/>
    <property type="evidence" value="ECO:0007669"/>
    <property type="project" value="UniProtKB-KW"/>
</dbReference>
<feature type="binding site" evidence="13">
    <location>
        <position position="586"/>
    </location>
    <ligand>
        <name>[4Fe-4S] cluster</name>
        <dbReference type="ChEBI" id="CHEBI:49883"/>
        <note>4Fe-4S-S-AdoMet</note>
    </ligand>
</feature>
<organism evidence="16">
    <name type="scientific">Faucicola osloensis</name>
    <name type="common">Moraxella osloensis</name>
    <dbReference type="NCBI Taxonomy" id="34062"/>
    <lineage>
        <taxon>Bacteria</taxon>
        <taxon>Pseudomonadati</taxon>
        <taxon>Pseudomonadota</taxon>
        <taxon>Gammaproteobacteria</taxon>
        <taxon>Moraxellales</taxon>
        <taxon>Moraxellaceae</taxon>
        <taxon>Faucicola</taxon>
    </lineage>
</organism>
<dbReference type="NCBIfam" id="NF006763">
    <property type="entry name" value="PRK09284.1"/>
    <property type="match status" value="1"/>
</dbReference>
<evidence type="ECO:0000256" key="3">
    <source>
        <dbReference type="ARBA" id="ARBA00022485"/>
    </source>
</evidence>
<accession>A0AAD0F744</accession>
<evidence type="ECO:0000256" key="14">
    <source>
        <dbReference type="SAM" id="MobiDB-lite"/>
    </source>
</evidence>
<dbReference type="Gene3D" id="3.20.20.540">
    <property type="entry name" value="Radical SAM ThiC family, central domain"/>
    <property type="match status" value="1"/>
</dbReference>
<reference evidence="16" key="1">
    <citation type="submission" date="2017-11" db="EMBL/GenBank/DDBJ databases">
        <title>Complete Genome Sequence from Moraxella oslensis YHS isolated from human skin.</title>
        <authorList>
            <person name="Lee K."/>
            <person name="Lim J.Y."/>
            <person name="Hwang I."/>
        </authorList>
    </citation>
    <scope>NUCLEOTIDE SEQUENCE</scope>
    <source>
        <strain evidence="16">YHS</strain>
    </source>
</reference>
<feature type="region of interest" description="Disordered" evidence="14">
    <location>
        <begin position="1"/>
        <end position="21"/>
    </location>
</feature>
<feature type="binding site" evidence="13">
    <location>
        <position position="335"/>
    </location>
    <ligand>
        <name>substrate</name>
    </ligand>
</feature>
<evidence type="ECO:0000256" key="12">
    <source>
        <dbReference type="ARBA" id="ARBA00061546"/>
    </source>
</evidence>
<keyword evidence="5 13" id="KW-0479">Metal-binding</keyword>
<evidence type="ECO:0000256" key="5">
    <source>
        <dbReference type="ARBA" id="ARBA00022723"/>
    </source>
</evidence>